<protein>
    <submittedName>
        <fullName evidence="1">Uncharacterized protein</fullName>
    </submittedName>
</protein>
<proteinExistence type="predicted"/>
<accession>A0AAD9R0G8</accession>
<evidence type="ECO:0000313" key="2">
    <source>
        <dbReference type="Proteomes" id="UP001249851"/>
    </source>
</evidence>
<evidence type="ECO:0000313" key="1">
    <source>
        <dbReference type="EMBL" id="KAK2570883.1"/>
    </source>
</evidence>
<dbReference type="EMBL" id="JARQWQ010000007">
    <property type="protein sequence ID" value="KAK2570883.1"/>
    <property type="molecule type" value="Genomic_DNA"/>
</dbReference>
<keyword evidence="2" id="KW-1185">Reference proteome</keyword>
<reference evidence="1" key="1">
    <citation type="journal article" date="2023" name="G3 (Bethesda)">
        <title>Whole genome assembly and annotation of the endangered Caribbean coral Acropora cervicornis.</title>
        <authorList>
            <person name="Selwyn J.D."/>
            <person name="Vollmer S.V."/>
        </authorList>
    </citation>
    <scope>NUCLEOTIDE SEQUENCE</scope>
    <source>
        <strain evidence="1">K2</strain>
    </source>
</reference>
<organism evidence="1 2">
    <name type="scientific">Acropora cervicornis</name>
    <name type="common">Staghorn coral</name>
    <dbReference type="NCBI Taxonomy" id="6130"/>
    <lineage>
        <taxon>Eukaryota</taxon>
        <taxon>Metazoa</taxon>
        <taxon>Cnidaria</taxon>
        <taxon>Anthozoa</taxon>
        <taxon>Hexacorallia</taxon>
        <taxon>Scleractinia</taxon>
        <taxon>Astrocoeniina</taxon>
        <taxon>Acroporidae</taxon>
        <taxon>Acropora</taxon>
    </lineage>
</organism>
<sequence length="173" mass="19533">MALHLSLIEYPAVDNQKSLQSASKDMTSKVLNIIRASCLGCSRNGIIVFGATRLYLKIRGLADHFGQSLIGNEGSVFTELDHSEIMLVLSEEIEDFGFQEVLFTSADIDNLGCVTGPEFSLQKILSWFILNPQDFYVANFSWKTRNTGFLNVGHKPLFIHKIIQFKRRQLSFL</sequence>
<comment type="caution">
    <text evidence="1">The sequence shown here is derived from an EMBL/GenBank/DDBJ whole genome shotgun (WGS) entry which is preliminary data.</text>
</comment>
<gene>
    <name evidence="1" type="ORF">P5673_004595</name>
</gene>
<dbReference type="Proteomes" id="UP001249851">
    <property type="component" value="Unassembled WGS sequence"/>
</dbReference>
<dbReference type="AlphaFoldDB" id="A0AAD9R0G8"/>
<reference evidence="1" key="2">
    <citation type="journal article" date="2023" name="Science">
        <title>Genomic signatures of disease resistance in endangered staghorn corals.</title>
        <authorList>
            <person name="Vollmer S.V."/>
            <person name="Selwyn J.D."/>
            <person name="Despard B.A."/>
            <person name="Roesel C.L."/>
        </authorList>
    </citation>
    <scope>NUCLEOTIDE SEQUENCE</scope>
    <source>
        <strain evidence="1">K2</strain>
    </source>
</reference>
<name>A0AAD9R0G8_ACRCE</name>